<dbReference type="SUPFAM" id="SSF55846">
    <property type="entry name" value="N-acetylmuramoyl-L-alanine amidase-like"/>
    <property type="match status" value="1"/>
</dbReference>
<dbReference type="Pfam" id="PF01510">
    <property type="entry name" value="Amidase_2"/>
    <property type="match status" value="1"/>
</dbReference>
<dbReference type="Proteomes" id="UP000625711">
    <property type="component" value="Unassembled WGS sequence"/>
</dbReference>
<evidence type="ECO:0000256" key="1">
    <source>
        <dbReference type="ARBA" id="ARBA00007553"/>
    </source>
</evidence>
<comment type="similarity">
    <text evidence="1">Belongs to the N-acetylmuramoyl-L-alanine amidase 2 family.</text>
</comment>
<dbReference type="Gene3D" id="3.40.80.10">
    <property type="entry name" value="Peptidoglycan recognition protein-like"/>
    <property type="match status" value="1"/>
</dbReference>
<dbReference type="InterPro" id="IPR002502">
    <property type="entry name" value="Amidase_domain"/>
</dbReference>
<dbReference type="CDD" id="cd06583">
    <property type="entry name" value="PGRP"/>
    <property type="match status" value="1"/>
</dbReference>
<dbReference type="FunFam" id="3.40.80.10:FF:000001">
    <property type="entry name" value="Peptidoglycan recognition protein 1"/>
    <property type="match status" value="1"/>
</dbReference>
<dbReference type="InterPro" id="IPR036505">
    <property type="entry name" value="Amidase/PGRP_sf"/>
</dbReference>
<dbReference type="PANTHER" id="PTHR11022:SF74">
    <property type="entry name" value="PEPTIDOGLYCAN-RECOGNITION PROTEIN SA"/>
    <property type="match status" value="1"/>
</dbReference>
<feature type="domain" description="Peptidoglycan recognition protein family" evidence="7">
    <location>
        <begin position="27"/>
        <end position="169"/>
    </location>
</feature>
<dbReference type="AlphaFoldDB" id="A0A834IKI5"/>
<dbReference type="InterPro" id="IPR006619">
    <property type="entry name" value="PGRP_domain_met/bac"/>
</dbReference>
<dbReference type="GO" id="GO:0009253">
    <property type="term" value="P:peptidoglycan catabolic process"/>
    <property type="evidence" value="ECO:0007669"/>
    <property type="project" value="InterPro"/>
</dbReference>
<keyword evidence="9" id="KW-1185">Reference proteome</keyword>
<dbReference type="InterPro" id="IPR015510">
    <property type="entry name" value="PGRP"/>
</dbReference>
<comment type="caution">
    <text evidence="8">The sequence shown here is derived from an EMBL/GenBank/DDBJ whole genome shotgun (WGS) entry which is preliminary data.</text>
</comment>
<sequence length="199" mass="21959">MRKYFVAVLFCVLQIGLKTAELPSVCPEIVSKRSWNASRPVGIDYLILPVKNIVIHHTDSKECLTKEDCATLLQSIQNLHIGHMDFHDIGYNFLIGGDGRVYEGAGWHKVGAHTKGYNSRSLGIAFIGDYSSKLPSTNMIEAGKSLLKCGLEIGEIHLNYVAFGARKVGATGNRPSGELKTWPNCSYLLCYLAYILMGH</sequence>
<dbReference type="OrthoDB" id="10001926at2759"/>
<evidence type="ECO:0000256" key="3">
    <source>
        <dbReference type="ARBA" id="ARBA00022859"/>
    </source>
</evidence>
<keyword evidence="5" id="KW-0732">Signal</keyword>
<evidence type="ECO:0000313" key="9">
    <source>
        <dbReference type="Proteomes" id="UP000625711"/>
    </source>
</evidence>
<evidence type="ECO:0000313" key="8">
    <source>
        <dbReference type="EMBL" id="KAF7282617.1"/>
    </source>
</evidence>
<accession>A0A834IKI5</accession>
<comment type="function">
    <text evidence="4">Peptidoglycan-recognition protein probably involved in innate immunity by binding to peptidoglycans (PGN) of bacteria and activating the prophenoloxidase (proPO) cascade immune response. Binds to 1,3-beta-D-glucan and PGN.</text>
</comment>
<keyword evidence="2" id="KW-0399">Innate immunity</keyword>
<evidence type="ECO:0000256" key="4">
    <source>
        <dbReference type="ARBA" id="ARBA00057187"/>
    </source>
</evidence>
<feature type="domain" description="N-acetylmuramoyl-L-alanine amidase" evidence="6">
    <location>
        <begin position="38"/>
        <end position="176"/>
    </location>
</feature>
<evidence type="ECO:0000256" key="5">
    <source>
        <dbReference type="SAM" id="SignalP"/>
    </source>
</evidence>
<keyword evidence="3" id="KW-0391">Immunity</keyword>
<feature type="signal peptide" evidence="5">
    <location>
        <begin position="1"/>
        <end position="20"/>
    </location>
</feature>
<dbReference type="SMART" id="SM00644">
    <property type="entry name" value="Ami_2"/>
    <property type="match status" value="1"/>
</dbReference>
<name>A0A834IKI5_RHYFE</name>
<dbReference type="EMBL" id="JAACXV010000164">
    <property type="protein sequence ID" value="KAF7282617.1"/>
    <property type="molecule type" value="Genomic_DNA"/>
</dbReference>
<protein>
    <recommendedName>
        <fullName evidence="10">Peptidoglycan-recognition protein</fullName>
    </recommendedName>
</protein>
<evidence type="ECO:0008006" key="10">
    <source>
        <dbReference type="Google" id="ProtNLM"/>
    </source>
</evidence>
<evidence type="ECO:0000259" key="6">
    <source>
        <dbReference type="SMART" id="SM00644"/>
    </source>
</evidence>
<dbReference type="SMART" id="SM00701">
    <property type="entry name" value="PGRP"/>
    <property type="match status" value="1"/>
</dbReference>
<evidence type="ECO:0000259" key="7">
    <source>
        <dbReference type="SMART" id="SM00701"/>
    </source>
</evidence>
<proteinExistence type="inferred from homology"/>
<feature type="chain" id="PRO_5032615431" description="Peptidoglycan-recognition protein" evidence="5">
    <location>
        <begin position="21"/>
        <end position="199"/>
    </location>
</feature>
<evidence type="ECO:0000256" key="2">
    <source>
        <dbReference type="ARBA" id="ARBA00022588"/>
    </source>
</evidence>
<organism evidence="8 9">
    <name type="scientific">Rhynchophorus ferrugineus</name>
    <name type="common">Red palm weevil</name>
    <name type="synonym">Curculio ferrugineus</name>
    <dbReference type="NCBI Taxonomy" id="354439"/>
    <lineage>
        <taxon>Eukaryota</taxon>
        <taxon>Metazoa</taxon>
        <taxon>Ecdysozoa</taxon>
        <taxon>Arthropoda</taxon>
        <taxon>Hexapoda</taxon>
        <taxon>Insecta</taxon>
        <taxon>Pterygota</taxon>
        <taxon>Neoptera</taxon>
        <taxon>Endopterygota</taxon>
        <taxon>Coleoptera</taxon>
        <taxon>Polyphaga</taxon>
        <taxon>Cucujiformia</taxon>
        <taxon>Curculionidae</taxon>
        <taxon>Dryophthorinae</taxon>
        <taxon>Rhynchophorus</taxon>
    </lineage>
</organism>
<reference evidence="8" key="1">
    <citation type="submission" date="2020-08" db="EMBL/GenBank/DDBJ databases">
        <title>Genome sequencing and assembly of the red palm weevil Rhynchophorus ferrugineus.</title>
        <authorList>
            <person name="Dias G.B."/>
            <person name="Bergman C.M."/>
            <person name="Manee M."/>
        </authorList>
    </citation>
    <scope>NUCLEOTIDE SEQUENCE</scope>
    <source>
        <strain evidence="8">AA-2017</strain>
        <tissue evidence="8">Whole larva</tissue>
    </source>
</reference>
<dbReference type="GO" id="GO:0008270">
    <property type="term" value="F:zinc ion binding"/>
    <property type="evidence" value="ECO:0007669"/>
    <property type="project" value="InterPro"/>
</dbReference>
<dbReference type="GO" id="GO:0008745">
    <property type="term" value="F:N-acetylmuramoyl-L-alanine amidase activity"/>
    <property type="evidence" value="ECO:0007669"/>
    <property type="project" value="InterPro"/>
</dbReference>
<dbReference type="PANTHER" id="PTHR11022">
    <property type="entry name" value="PEPTIDOGLYCAN RECOGNITION PROTEIN"/>
    <property type="match status" value="1"/>
</dbReference>
<dbReference type="GO" id="GO:0045087">
    <property type="term" value="P:innate immune response"/>
    <property type="evidence" value="ECO:0007669"/>
    <property type="project" value="UniProtKB-KW"/>
</dbReference>
<gene>
    <name evidence="8" type="ORF">GWI33_002336</name>
</gene>